<comment type="caution">
    <text evidence="2">The sequence shown here is derived from an EMBL/GenBank/DDBJ whole genome shotgun (WGS) entry which is preliminary data.</text>
</comment>
<keyword evidence="3" id="KW-1185">Reference proteome</keyword>
<dbReference type="PROSITE" id="PS50405">
    <property type="entry name" value="GST_CTER"/>
    <property type="match status" value="1"/>
</dbReference>
<accession>A0AA88GTI9</accession>
<sequence>MSSNNTTLTLHYFDIQARGEAAYLIAVQGGVHVERNLFEDLASDLKSVCPFGQVPLLEIKIFAKKASLIPEDDFDQSVALQYVLGVDEFRSGVYKAYYSGKEASAAKKEWKEGAMIQHLSRFEGFLEKAVDSDHLYLVGGKLSWADIVLYDALVEQAFMLEEDNLWSKYPRLLKAKQNVETLPNIAKYLESGKQPALYIEKWRK</sequence>
<organism evidence="2 3">
    <name type="scientific">Naegleria lovaniensis</name>
    <name type="common">Amoeba</name>
    <dbReference type="NCBI Taxonomy" id="51637"/>
    <lineage>
        <taxon>Eukaryota</taxon>
        <taxon>Discoba</taxon>
        <taxon>Heterolobosea</taxon>
        <taxon>Tetramitia</taxon>
        <taxon>Eutetramitia</taxon>
        <taxon>Vahlkampfiidae</taxon>
        <taxon>Naegleria</taxon>
    </lineage>
</organism>
<evidence type="ECO:0000259" key="1">
    <source>
        <dbReference type="PROSITE" id="PS50405"/>
    </source>
</evidence>
<evidence type="ECO:0000313" key="3">
    <source>
        <dbReference type="Proteomes" id="UP000816034"/>
    </source>
</evidence>
<dbReference type="Gene3D" id="1.20.1050.10">
    <property type="match status" value="1"/>
</dbReference>
<dbReference type="SUPFAM" id="SSF47616">
    <property type="entry name" value="GST C-terminal domain-like"/>
    <property type="match status" value="1"/>
</dbReference>
<dbReference type="Gene3D" id="3.40.30.10">
    <property type="entry name" value="Glutaredoxin"/>
    <property type="match status" value="1"/>
</dbReference>
<dbReference type="Proteomes" id="UP000816034">
    <property type="component" value="Unassembled WGS sequence"/>
</dbReference>
<dbReference type="PANTHER" id="PTHR11571:SF150">
    <property type="entry name" value="GLUTATHIONE S-TRANSFERASE"/>
    <property type="match status" value="1"/>
</dbReference>
<dbReference type="SUPFAM" id="SSF52833">
    <property type="entry name" value="Thioredoxin-like"/>
    <property type="match status" value="1"/>
</dbReference>
<gene>
    <name evidence="2" type="ORF">C9374_000051</name>
</gene>
<dbReference type="PANTHER" id="PTHR11571">
    <property type="entry name" value="GLUTATHIONE S-TRANSFERASE"/>
    <property type="match status" value="1"/>
</dbReference>
<dbReference type="GO" id="GO:0006749">
    <property type="term" value="P:glutathione metabolic process"/>
    <property type="evidence" value="ECO:0007669"/>
    <property type="project" value="TreeGrafter"/>
</dbReference>
<dbReference type="CDD" id="cd03192">
    <property type="entry name" value="GST_C_Sigma_like"/>
    <property type="match status" value="1"/>
</dbReference>
<dbReference type="GO" id="GO:0004364">
    <property type="term" value="F:glutathione transferase activity"/>
    <property type="evidence" value="ECO:0007669"/>
    <property type="project" value="TreeGrafter"/>
</dbReference>
<name>A0AA88GTI9_NAELO</name>
<reference evidence="2 3" key="1">
    <citation type="journal article" date="2018" name="BMC Genomics">
        <title>The genome of Naegleria lovaniensis, the basis for a comparative approach to unravel pathogenicity factors of the human pathogenic amoeba N. fowleri.</title>
        <authorList>
            <person name="Liechti N."/>
            <person name="Schurch N."/>
            <person name="Bruggmann R."/>
            <person name="Wittwer M."/>
        </authorList>
    </citation>
    <scope>NUCLEOTIDE SEQUENCE [LARGE SCALE GENOMIC DNA]</scope>
    <source>
        <strain evidence="2 3">ATCC 30569</strain>
    </source>
</reference>
<dbReference type="InterPro" id="IPR036249">
    <property type="entry name" value="Thioredoxin-like_sf"/>
</dbReference>
<dbReference type="AlphaFoldDB" id="A0AA88GTI9"/>
<dbReference type="InterPro" id="IPR004046">
    <property type="entry name" value="GST_C"/>
</dbReference>
<dbReference type="InterPro" id="IPR010987">
    <property type="entry name" value="Glutathione-S-Trfase_C-like"/>
</dbReference>
<feature type="domain" description="GST C-terminal" evidence="1">
    <location>
        <begin position="72"/>
        <end position="199"/>
    </location>
</feature>
<dbReference type="RefSeq" id="XP_044552604.1">
    <property type="nucleotide sequence ID" value="XM_044694812.1"/>
</dbReference>
<evidence type="ECO:0000313" key="2">
    <source>
        <dbReference type="EMBL" id="KAG2388612.1"/>
    </source>
</evidence>
<proteinExistence type="predicted"/>
<dbReference type="InterPro" id="IPR050213">
    <property type="entry name" value="GST_superfamily"/>
</dbReference>
<dbReference type="GeneID" id="68092513"/>
<dbReference type="InterPro" id="IPR036282">
    <property type="entry name" value="Glutathione-S-Trfase_C_sf"/>
</dbReference>
<dbReference type="Pfam" id="PF14497">
    <property type="entry name" value="GST_C_3"/>
    <property type="match status" value="1"/>
</dbReference>
<protein>
    <recommendedName>
        <fullName evidence="1">GST C-terminal domain-containing protein</fullName>
    </recommendedName>
</protein>
<dbReference type="EMBL" id="PYSW02000009">
    <property type="protein sequence ID" value="KAG2388612.1"/>
    <property type="molecule type" value="Genomic_DNA"/>
</dbReference>